<dbReference type="InterPro" id="IPR045035">
    <property type="entry name" value="YSL-like"/>
</dbReference>
<gene>
    <name evidence="2" type="primary">YSL8</name>
    <name evidence="2" type="ORF">MA16_Dca028491</name>
</gene>
<proteinExistence type="predicted"/>
<evidence type="ECO:0000313" key="3">
    <source>
        <dbReference type="Proteomes" id="UP000233837"/>
    </source>
</evidence>
<sequence>MARYKKWWFCEYVPSAMGMADKRLSDAFAAVVAAGMICGDGMWSLSASLLAIARINPPKCMRFLSRSDNFKLEVLITRQGLPNRIFFFLNFGNQNEFFFFFWDFYIHTTLFVTYYIFNT</sequence>
<reference evidence="2 3" key="1">
    <citation type="journal article" date="2016" name="Sci. Rep.">
        <title>The Dendrobium catenatum Lindl. genome sequence provides insights into polysaccharide synthase, floral development and adaptive evolution.</title>
        <authorList>
            <person name="Zhang G.Q."/>
            <person name="Xu Q."/>
            <person name="Bian C."/>
            <person name="Tsai W.C."/>
            <person name="Yeh C.M."/>
            <person name="Liu K.W."/>
            <person name="Yoshida K."/>
            <person name="Zhang L.S."/>
            <person name="Chang S.B."/>
            <person name="Chen F."/>
            <person name="Shi Y."/>
            <person name="Su Y.Y."/>
            <person name="Zhang Y.Q."/>
            <person name="Chen L.J."/>
            <person name="Yin Y."/>
            <person name="Lin M."/>
            <person name="Huang H."/>
            <person name="Deng H."/>
            <person name="Wang Z.W."/>
            <person name="Zhu S.L."/>
            <person name="Zhao X."/>
            <person name="Deng C."/>
            <person name="Niu S.C."/>
            <person name="Huang J."/>
            <person name="Wang M."/>
            <person name="Liu G.H."/>
            <person name="Yang H.J."/>
            <person name="Xiao X.J."/>
            <person name="Hsiao Y.Y."/>
            <person name="Wu W.L."/>
            <person name="Chen Y.Y."/>
            <person name="Mitsuda N."/>
            <person name="Ohme-Takagi M."/>
            <person name="Luo Y.B."/>
            <person name="Van de Peer Y."/>
            <person name="Liu Z.J."/>
        </authorList>
    </citation>
    <scope>NUCLEOTIDE SEQUENCE [LARGE SCALE GENOMIC DNA]</scope>
    <source>
        <tissue evidence="2">The whole plant</tissue>
    </source>
</reference>
<keyword evidence="1" id="KW-1133">Transmembrane helix</keyword>
<feature type="transmembrane region" description="Helical" evidence="1">
    <location>
        <begin position="97"/>
        <end position="117"/>
    </location>
</feature>
<evidence type="ECO:0000313" key="2">
    <source>
        <dbReference type="EMBL" id="PKU61830.1"/>
    </source>
</evidence>
<dbReference type="STRING" id="906689.A0A2I0VEK2"/>
<accession>A0A2I0VEK2</accession>
<dbReference type="PANTHER" id="PTHR31645">
    <property type="entry name" value="OLIGOPEPTIDE TRANSPORTER YGL114W-RELATED"/>
    <property type="match status" value="1"/>
</dbReference>
<dbReference type="AlphaFoldDB" id="A0A2I0VEK2"/>
<protein>
    <submittedName>
        <fullName evidence="2">Putative metal-nicotianamine transporter YSL8</fullName>
    </submittedName>
</protein>
<keyword evidence="1" id="KW-0472">Membrane</keyword>
<name>A0A2I0VEK2_9ASPA</name>
<keyword evidence="3" id="KW-1185">Reference proteome</keyword>
<feature type="transmembrane region" description="Helical" evidence="1">
    <location>
        <begin position="27"/>
        <end position="53"/>
    </location>
</feature>
<evidence type="ECO:0000256" key="1">
    <source>
        <dbReference type="SAM" id="Phobius"/>
    </source>
</evidence>
<reference evidence="2 3" key="2">
    <citation type="journal article" date="2017" name="Nature">
        <title>The Apostasia genome and the evolution of orchids.</title>
        <authorList>
            <person name="Zhang G.Q."/>
            <person name="Liu K.W."/>
            <person name="Li Z."/>
            <person name="Lohaus R."/>
            <person name="Hsiao Y.Y."/>
            <person name="Niu S.C."/>
            <person name="Wang J.Y."/>
            <person name="Lin Y.C."/>
            <person name="Xu Q."/>
            <person name="Chen L.J."/>
            <person name="Yoshida K."/>
            <person name="Fujiwara S."/>
            <person name="Wang Z.W."/>
            <person name="Zhang Y.Q."/>
            <person name="Mitsuda N."/>
            <person name="Wang M."/>
            <person name="Liu G.H."/>
            <person name="Pecoraro L."/>
            <person name="Huang H.X."/>
            <person name="Xiao X.J."/>
            <person name="Lin M."/>
            <person name="Wu X.Y."/>
            <person name="Wu W.L."/>
            <person name="Chen Y.Y."/>
            <person name="Chang S.B."/>
            <person name="Sakamoto S."/>
            <person name="Ohme-Takagi M."/>
            <person name="Yagi M."/>
            <person name="Zeng S.J."/>
            <person name="Shen C.Y."/>
            <person name="Yeh C.M."/>
            <person name="Luo Y.B."/>
            <person name="Tsai W.C."/>
            <person name="Van de Peer Y."/>
            <person name="Liu Z.J."/>
        </authorList>
    </citation>
    <scope>NUCLEOTIDE SEQUENCE [LARGE SCALE GENOMIC DNA]</scope>
    <source>
        <tissue evidence="2">The whole plant</tissue>
    </source>
</reference>
<dbReference type="GO" id="GO:0035673">
    <property type="term" value="F:oligopeptide transmembrane transporter activity"/>
    <property type="evidence" value="ECO:0007669"/>
    <property type="project" value="InterPro"/>
</dbReference>
<dbReference type="Proteomes" id="UP000233837">
    <property type="component" value="Unassembled WGS sequence"/>
</dbReference>
<dbReference type="EMBL" id="KZ504557">
    <property type="protein sequence ID" value="PKU61830.1"/>
    <property type="molecule type" value="Genomic_DNA"/>
</dbReference>
<keyword evidence="1" id="KW-0812">Transmembrane</keyword>
<organism evidence="2 3">
    <name type="scientific">Dendrobium catenatum</name>
    <dbReference type="NCBI Taxonomy" id="906689"/>
    <lineage>
        <taxon>Eukaryota</taxon>
        <taxon>Viridiplantae</taxon>
        <taxon>Streptophyta</taxon>
        <taxon>Embryophyta</taxon>
        <taxon>Tracheophyta</taxon>
        <taxon>Spermatophyta</taxon>
        <taxon>Magnoliopsida</taxon>
        <taxon>Liliopsida</taxon>
        <taxon>Asparagales</taxon>
        <taxon>Orchidaceae</taxon>
        <taxon>Epidendroideae</taxon>
        <taxon>Malaxideae</taxon>
        <taxon>Dendrobiinae</taxon>
        <taxon>Dendrobium</taxon>
    </lineage>
</organism>